<evidence type="ECO:0000256" key="4">
    <source>
        <dbReference type="ARBA" id="ARBA00023163"/>
    </source>
</evidence>
<dbReference type="InterPro" id="IPR005119">
    <property type="entry name" value="LysR_subst-bd"/>
</dbReference>
<feature type="domain" description="HTH lysR-type" evidence="5">
    <location>
        <begin position="113"/>
        <end position="167"/>
    </location>
</feature>
<dbReference type="AlphaFoldDB" id="A0A7X1KNA0"/>
<dbReference type="EMBL" id="JACLAW010000021">
    <property type="protein sequence ID" value="MBC2667481.1"/>
    <property type="molecule type" value="Genomic_DNA"/>
</dbReference>
<protein>
    <submittedName>
        <fullName evidence="6">LysR family transcriptional regulator</fullName>
    </submittedName>
</protein>
<dbReference type="SUPFAM" id="SSF53850">
    <property type="entry name" value="Periplasmic binding protein-like II"/>
    <property type="match status" value="1"/>
</dbReference>
<keyword evidence="2" id="KW-0805">Transcription regulation</keyword>
<gene>
    <name evidence="6" type="ORF">H7F51_18335</name>
</gene>
<dbReference type="InterPro" id="IPR000847">
    <property type="entry name" value="LysR_HTH_N"/>
</dbReference>
<dbReference type="PANTHER" id="PTHR30419">
    <property type="entry name" value="HTH-TYPE TRANSCRIPTIONAL REGULATOR YBHD"/>
    <property type="match status" value="1"/>
</dbReference>
<dbReference type="GO" id="GO:0003700">
    <property type="term" value="F:DNA-binding transcription factor activity"/>
    <property type="evidence" value="ECO:0007669"/>
    <property type="project" value="InterPro"/>
</dbReference>
<proteinExistence type="inferred from homology"/>
<keyword evidence="3" id="KW-0238">DNA-binding</keyword>
<dbReference type="Pfam" id="PF03466">
    <property type="entry name" value="LysR_substrate"/>
    <property type="match status" value="1"/>
</dbReference>
<comment type="similarity">
    <text evidence="1">Belongs to the LysR transcriptional regulatory family.</text>
</comment>
<dbReference type="InterPro" id="IPR036390">
    <property type="entry name" value="WH_DNA-bd_sf"/>
</dbReference>
<evidence type="ECO:0000259" key="5">
    <source>
        <dbReference type="PROSITE" id="PS50931"/>
    </source>
</evidence>
<dbReference type="SUPFAM" id="SSF46785">
    <property type="entry name" value="Winged helix' DNA-binding domain"/>
    <property type="match status" value="2"/>
</dbReference>
<evidence type="ECO:0000313" key="7">
    <source>
        <dbReference type="Proteomes" id="UP000566813"/>
    </source>
</evidence>
<dbReference type="Gene3D" id="1.10.10.10">
    <property type="entry name" value="Winged helix-like DNA-binding domain superfamily/Winged helix DNA-binding domain"/>
    <property type="match status" value="2"/>
</dbReference>
<comment type="caution">
    <text evidence="6">The sequence shown here is derived from an EMBL/GenBank/DDBJ whole genome shotgun (WGS) entry which is preliminary data.</text>
</comment>
<dbReference type="PANTHER" id="PTHR30419:SF14">
    <property type="entry name" value="LYSR FAMILY TRANSCRIPTIONAL REGULATOR"/>
    <property type="match status" value="1"/>
</dbReference>
<sequence>MDMGASLERHVANLLTVLAVGESGSMTAASRTNLKATSAISRSVQELELEVGKPLFERTARGVRETEYGKIILERAARLRDELDSAADAVFRAVPRGKQPSRHRTRAVLASGRKLKMIADICELRSIGAAAQRIGMSQAGVSMAIGRVEAALGIDLFIRRNEGVAPTEAAEILAGCASRVVAELRHLQADLLSITGSVGGTIVVGTTHLGRSYSFPVAIAAAIERHPYIRVRQVEGSYRHLVGQLRAGEIDVLFGVLREGDLGGGLVGEPLFVDRMSVLAGAGHPLASRGKLDLADLTREKWILPSPNSVGLDQVEACFRGLGLPVPRSSVETGDLATLRQLLETDNMVAIASPRQLAFEIRAGVVVELPVEFEVPGIEVGLIHRASALMPQAALALIEEVRRLAA</sequence>
<accession>A0A7X1KNA0</accession>
<keyword evidence="7" id="KW-1185">Reference proteome</keyword>
<feature type="domain" description="HTH lysR-type" evidence="5">
    <location>
        <begin position="14"/>
        <end position="66"/>
    </location>
</feature>
<dbReference type="GO" id="GO:0005829">
    <property type="term" value="C:cytosol"/>
    <property type="evidence" value="ECO:0007669"/>
    <property type="project" value="TreeGrafter"/>
</dbReference>
<dbReference type="InterPro" id="IPR036388">
    <property type="entry name" value="WH-like_DNA-bd_sf"/>
</dbReference>
<evidence type="ECO:0000313" key="6">
    <source>
        <dbReference type="EMBL" id="MBC2667481.1"/>
    </source>
</evidence>
<evidence type="ECO:0000256" key="2">
    <source>
        <dbReference type="ARBA" id="ARBA00023015"/>
    </source>
</evidence>
<evidence type="ECO:0000256" key="1">
    <source>
        <dbReference type="ARBA" id="ARBA00009437"/>
    </source>
</evidence>
<dbReference type="InterPro" id="IPR050950">
    <property type="entry name" value="HTH-type_LysR_regulators"/>
</dbReference>
<dbReference type="Gene3D" id="3.40.190.290">
    <property type="match status" value="1"/>
</dbReference>
<organism evidence="6 7">
    <name type="scientific">Novosphingobium flavum</name>
    <dbReference type="NCBI Taxonomy" id="1778672"/>
    <lineage>
        <taxon>Bacteria</taxon>
        <taxon>Pseudomonadati</taxon>
        <taxon>Pseudomonadota</taxon>
        <taxon>Alphaproteobacteria</taxon>
        <taxon>Sphingomonadales</taxon>
        <taxon>Sphingomonadaceae</taxon>
        <taxon>Novosphingobium</taxon>
    </lineage>
</organism>
<dbReference type="PROSITE" id="PS50931">
    <property type="entry name" value="HTH_LYSR"/>
    <property type="match status" value="2"/>
</dbReference>
<dbReference type="Proteomes" id="UP000566813">
    <property type="component" value="Unassembled WGS sequence"/>
</dbReference>
<name>A0A7X1KNA0_9SPHN</name>
<dbReference type="GO" id="GO:0003677">
    <property type="term" value="F:DNA binding"/>
    <property type="evidence" value="ECO:0007669"/>
    <property type="project" value="UniProtKB-KW"/>
</dbReference>
<evidence type="ECO:0000256" key="3">
    <source>
        <dbReference type="ARBA" id="ARBA00023125"/>
    </source>
</evidence>
<reference evidence="6 7" key="1">
    <citation type="submission" date="2020-08" db="EMBL/GenBank/DDBJ databases">
        <title>The genome sequence of type strain Novosphingobium flavum NBRC 111647.</title>
        <authorList>
            <person name="Liu Y."/>
        </authorList>
    </citation>
    <scope>NUCLEOTIDE SEQUENCE [LARGE SCALE GENOMIC DNA]</scope>
    <source>
        <strain evidence="6 7">NBRC 111647</strain>
    </source>
</reference>
<dbReference type="Pfam" id="PF00126">
    <property type="entry name" value="HTH_1"/>
    <property type="match status" value="2"/>
</dbReference>
<dbReference type="RefSeq" id="WP_185665777.1">
    <property type="nucleotide sequence ID" value="NZ_JACLAW010000021.1"/>
</dbReference>
<keyword evidence="4" id="KW-0804">Transcription</keyword>